<dbReference type="EMBL" id="QWEX01000002">
    <property type="protein sequence ID" value="RXV69564.1"/>
    <property type="molecule type" value="Genomic_DNA"/>
</dbReference>
<comment type="subunit">
    <text evidence="2">Homotrimer.</text>
</comment>
<comment type="caution">
    <text evidence="12">The sequence shown here is derived from an EMBL/GenBank/DDBJ whole genome shotgun (WGS) entry which is preliminary data.</text>
</comment>
<dbReference type="Gene3D" id="2.40.160.10">
    <property type="entry name" value="Porin"/>
    <property type="match status" value="1"/>
</dbReference>
<dbReference type="GO" id="GO:0009279">
    <property type="term" value="C:cell outer membrane"/>
    <property type="evidence" value="ECO:0007669"/>
    <property type="project" value="UniProtKB-SubCell"/>
</dbReference>
<evidence type="ECO:0000256" key="7">
    <source>
        <dbReference type="ARBA" id="ARBA00023065"/>
    </source>
</evidence>
<keyword evidence="5" id="KW-0812">Transmembrane</keyword>
<dbReference type="GO" id="GO:0015288">
    <property type="term" value="F:porin activity"/>
    <property type="evidence" value="ECO:0007669"/>
    <property type="project" value="UniProtKB-KW"/>
</dbReference>
<organism evidence="12 13">
    <name type="scientific">Burkholderia stabilis</name>
    <dbReference type="NCBI Taxonomy" id="95485"/>
    <lineage>
        <taxon>Bacteria</taxon>
        <taxon>Pseudomonadati</taxon>
        <taxon>Pseudomonadota</taxon>
        <taxon>Betaproteobacteria</taxon>
        <taxon>Burkholderiales</taxon>
        <taxon>Burkholderiaceae</taxon>
        <taxon>Burkholderia</taxon>
        <taxon>Burkholderia cepacia complex</taxon>
    </lineage>
</organism>
<evidence type="ECO:0000256" key="6">
    <source>
        <dbReference type="ARBA" id="ARBA00022729"/>
    </source>
</evidence>
<keyword evidence="4" id="KW-1134">Transmembrane beta strand</keyword>
<feature type="domain" description="Porin" evidence="11">
    <location>
        <begin position="36"/>
        <end position="354"/>
    </location>
</feature>
<evidence type="ECO:0000256" key="3">
    <source>
        <dbReference type="ARBA" id="ARBA00022448"/>
    </source>
</evidence>
<evidence type="ECO:0000256" key="4">
    <source>
        <dbReference type="ARBA" id="ARBA00022452"/>
    </source>
</evidence>
<evidence type="ECO:0000313" key="12">
    <source>
        <dbReference type="EMBL" id="RXV69564.1"/>
    </source>
</evidence>
<evidence type="ECO:0000256" key="9">
    <source>
        <dbReference type="ARBA" id="ARBA00023136"/>
    </source>
</evidence>
<evidence type="ECO:0000256" key="5">
    <source>
        <dbReference type="ARBA" id="ARBA00022692"/>
    </source>
</evidence>
<keyword evidence="6" id="KW-0732">Signal</keyword>
<comment type="subcellular location">
    <subcellularLocation>
        <location evidence="1">Cell outer membrane</location>
        <topology evidence="1">Multi-pass membrane protein</topology>
    </subcellularLocation>
</comment>
<keyword evidence="8" id="KW-0626">Porin</keyword>
<dbReference type="AlphaFoldDB" id="A0A4V1PS20"/>
<keyword evidence="10" id="KW-0998">Cell outer membrane</keyword>
<gene>
    <name evidence="12" type="ORF">D1006_31510</name>
</gene>
<dbReference type="SUPFAM" id="SSF56935">
    <property type="entry name" value="Porins"/>
    <property type="match status" value="1"/>
</dbReference>
<dbReference type="PANTHER" id="PTHR34501">
    <property type="entry name" value="PROTEIN YDDL-RELATED"/>
    <property type="match status" value="1"/>
</dbReference>
<name>A0A4V1PS20_9BURK</name>
<reference evidence="12 13" key="1">
    <citation type="submission" date="2018-08" db="EMBL/GenBank/DDBJ databases">
        <title>Mountain-cultivated ginseng endophyte, Burkholderia stabilis and its activity against ginseng root rot disease.</title>
        <authorList>
            <person name="Tapan Kumar M."/>
            <person name="Bae H."/>
            <person name="Shanmugam G."/>
            <person name="Jeon J."/>
        </authorList>
    </citation>
    <scope>NUCLEOTIDE SEQUENCE [LARGE SCALE GENOMIC DNA]</scope>
    <source>
        <strain evidence="12 13">EB159</strain>
    </source>
</reference>
<evidence type="ECO:0000256" key="2">
    <source>
        <dbReference type="ARBA" id="ARBA00011233"/>
    </source>
</evidence>
<protein>
    <submittedName>
        <fullName evidence="12">Porin</fullName>
    </submittedName>
</protein>
<dbReference type="GO" id="GO:0006811">
    <property type="term" value="P:monoatomic ion transport"/>
    <property type="evidence" value="ECO:0007669"/>
    <property type="project" value="UniProtKB-KW"/>
</dbReference>
<dbReference type="CDD" id="cd00342">
    <property type="entry name" value="gram_neg_porins"/>
    <property type="match status" value="1"/>
</dbReference>
<evidence type="ECO:0000313" key="13">
    <source>
        <dbReference type="Proteomes" id="UP000289650"/>
    </source>
</evidence>
<dbReference type="PANTHER" id="PTHR34501:SF9">
    <property type="entry name" value="MAJOR OUTER MEMBRANE PROTEIN P.IA"/>
    <property type="match status" value="1"/>
</dbReference>
<dbReference type="InterPro" id="IPR023614">
    <property type="entry name" value="Porin_dom_sf"/>
</dbReference>
<dbReference type="Pfam" id="PF13609">
    <property type="entry name" value="Porin_4"/>
    <property type="match status" value="1"/>
</dbReference>
<dbReference type="InterPro" id="IPR033900">
    <property type="entry name" value="Gram_neg_porin_domain"/>
</dbReference>
<evidence type="ECO:0000256" key="10">
    <source>
        <dbReference type="ARBA" id="ARBA00023237"/>
    </source>
</evidence>
<keyword evidence="3" id="KW-0813">Transport</keyword>
<accession>A0A4V1PS20</accession>
<proteinExistence type="predicted"/>
<dbReference type="OrthoDB" id="8982743at2"/>
<evidence type="ECO:0000256" key="1">
    <source>
        <dbReference type="ARBA" id="ARBA00004571"/>
    </source>
</evidence>
<dbReference type="GO" id="GO:0046930">
    <property type="term" value="C:pore complex"/>
    <property type="evidence" value="ECO:0007669"/>
    <property type="project" value="UniProtKB-KW"/>
</dbReference>
<keyword evidence="9" id="KW-0472">Membrane</keyword>
<keyword evidence="7" id="KW-0406">Ion transport</keyword>
<dbReference type="InterPro" id="IPR050298">
    <property type="entry name" value="Gram-neg_bact_OMP"/>
</dbReference>
<dbReference type="Proteomes" id="UP000289650">
    <property type="component" value="Unassembled WGS sequence"/>
</dbReference>
<sequence>MKITRPAQRRAATVEIFSRKTTMRAWQVAAIGMGALGWSASAWADASSVQLWGVLDAGLTMVNNQKGQHNTVMDTGIASPNLWGLRGQEDLGGGYRAVFELTDQFNLGTGAIFPTNGGGLFGRTAYVGLASDRLGKLTFGEQYDFMIDSLLRYDNSVAIAGLYGFRQGPFAGLGIPNNVTGSSNFDRMSGTAMPNAAKYVTPTWNGLSAGVMAGFGGVPGSIAQQSGQSAGVNYAIGALSLGAAYTYQRYPQLGSGMRGIRNFGAGATYALGALTFNVLYTNTMNTANDARIDVYQAGVRYQVDAALSVGGDYELMRGNSVLHDDRANQFSLGARYALSKRTVAYVEAVYQQVSGDDQPKAWIMAVSSPSDNNRQMLARVGILHRF</sequence>
<evidence type="ECO:0000259" key="11">
    <source>
        <dbReference type="Pfam" id="PF13609"/>
    </source>
</evidence>
<evidence type="ECO:0000256" key="8">
    <source>
        <dbReference type="ARBA" id="ARBA00023114"/>
    </source>
</evidence>